<organism evidence="1 2">
    <name type="scientific">Pandoraea cepalis</name>
    <dbReference type="NCBI Taxonomy" id="2508294"/>
    <lineage>
        <taxon>Bacteria</taxon>
        <taxon>Pseudomonadati</taxon>
        <taxon>Pseudomonadota</taxon>
        <taxon>Betaproteobacteria</taxon>
        <taxon>Burkholderiales</taxon>
        <taxon>Burkholderiaceae</taxon>
        <taxon>Pandoraea</taxon>
    </lineage>
</organism>
<proteinExistence type="predicted"/>
<protein>
    <submittedName>
        <fullName evidence="1">Uncharacterized protein</fullName>
    </submittedName>
</protein>
<reference evidence="1 2" key="1">
    <citation type="submission" date="2019-08" db="EMBL/GenBank/DDBJ databases">
        <authorList>
            <person name="Peeters C."/>
        </authorList>
    </citation>
    <scope>NUCLEOTIDE SEQUENCE [LARGE SCALE GENOMIC DNA]</scope>
    <source>
        <strain evidence="1 2">LMG 31107</strain>
    </source>
</reference>
<name>A0A5E4ULR9_9BURK</name>
<dbReference type="EMBL" id="CABPRY010000003">
    <property type="protein sequence ID" value="VVE00039.1"/>
    <property type="molecule type" value="Genomic_DNA"/>
</dbReference>
<evidence type="ECO:0000313" key="1">
    <source>
        <dbReference type="EMBL" id="VVE00039.1"/>
    </source>
</evidence>
<sequence length="114" mass="12578">MSTLRQHYKAFVIEARAQLVGCGGFAVPSHDRRYLPVAIVRGATAKHDGPLSDDTPTEGVVIQITLNERLDADPYRALRCAIDYACQVIDGLRSSEFEDMPRGVAFIPLPQTLH</sequence>
<dbReference type="AlphaFoldDB" id="A0A5E4ULR9"/>
<accession>A0A5E4ULR9</accession>
<gene>
    <name evidence="1" type="ORF">PCE31107_02095</name>
</gene>
<evidence type="ECO:0000313" key="2">
    <source>
        <dbReference type="Proteomes" id="UP000396788"/>
    </source>
</evidence>
<dbReference type="Proteomes" id="UP000396788">
    <property type="component" value="Unassembled WGS sequence"/>
</dbReference>